<feature type="transmembrane region" description="Helical" evidence="1">
    <location>
        <begin position="85"/>
        <end position="103"/>
    </location>
</feature>
<proteinExistence type="predicted"/>
<organism evidence="2 3">
    <name type="scientific">Niallia oryzisoli</name>
    <dbReference type="NCBI Taxonomy" id="1737571"/>
    <lineage>
        <taxon>Bacteria</taxon>
        <taxon>Bacillati</taxon>
        <taxon>Bacillota</taxon>
        <taxon>Bacilli</taxon>
        <taxon>Bacillales</taxon>
        <taxon>Bacillaceae</taxon>
        <taxon>Niallia</taxon>
    </lineage>
</organism>
<evidence type="ECO:0000313" key="2">
    <source>
        <dbReference type="EMBL" id="WVX79639.1"/>
    </source>
</evidence>
<keyword evidence="1" id="KW-0472">Membrane</keyword>
<keyword evidence="1" id="KW-1133">Transmembrane helix</keyword>
<dbReference type="Proteomes" id="UP001357223">
    <property type="component" value="Chromosome"/>
</dbReference>
<feature type="transmembrane region" description="Helical" evidence="1">
    <location>
        <begin position="53"/>
        <end position="73"/>
    </location>
</feature>
<gene>
    <name evidence="2" type="ORF">R4Z09_20445</name>
</gene>
<keyword evidence="1" id="KW-0812">Transmembrane</keyword>
<keyword evidence="3" id="KW-1185">Reference proteome</keyword>
<feature type="transmembrane region" description="Helical" evidence="1">
    <location>
        <begin position="115"/>
        <end position="140"/>
    </location>
</feature>
<evidence type="ECO:0008006" key="4">
    <source>
        <dbReference type="Google" id="ProtNLM"/>
    </source>
</evidence>
<dbReference type="RefSeq" id="WP_338448572.1">
    <property type="nucleotide sequence ID" value="NZ_CP137640.1"/>
</dbReference>
<dbReference type="EMBL" id="CP137640">
    <property type="protein sequence ID" value="WVX79639.1"/>
    <property type="molecule type" value="Genomic_DNA"/>
</dbReference>
<protein>
    <recommendedName>
        <fullName evidence="4">DUF340 domain-containing protein</fullName>
    </recommendedName>
</protein>
<evidence type="ECO:0000256" key="1">
    <source>
        <dbReference type="SAM" id="Phobius"/>
    </source>
</evidence>
<feature type="transmembrane region" description="Helical" evidence="1">
    <location>
        <begin position="6"/>
        <end position="23"/>
    </location>
</feature>
<evidence type="ECO:0000313" key="3">
    <source>
        <dbReference type="Proteomes" id="UP001357223"/>
    </source>
</evidence>
<feature type="transmembrane region" description="Helical" evidence="1">
    <location>
        <begin position="30"/>
        <end position="47"/>
    </location>
</feature>
<sequence length="147" mass="16000">MLDKTYTFILVGIIALIGNWIGYDISPIDALPGIVIIIIISILGIVIDKILPFHIPVVVWVSVIAILITSPIFPGNAYFAEKTALVNFMALATPILAYAGLSFGKDLKEFKKLGWRIVVVSLVVYTGTFLFATVIAEIGFRITGKFG</sequence>
<accession>A0ABZ2CET4</accession>
<name>A0ABZ2CET4_9BACI</name>
<reference evidence="2 3" key="1">
    <citation type="submission" date="2023-10" db="EMBL/GenBank/DDBJ databases">
        <title>Niallia locisalis sp.nov. isolated from a salt pond sample.</title>
        <authorList>
            <person name="Li X.-J."/>
            <person name="Dong L."/>
        </authorList>
    </citation>
    <scope>NUCLEOTIDE SEQUENCE [LARGE SCALE GENOMIC DNA]</scope>
    <source>
        <strain evidence="2 3">DSM 29761</strain>
    </source>
</reference>